<name>A0A6N2RIF9_9FIRM</name>
<keyword evidence="2" id="KW-0472">Membrane</keyword>
<proteinExistence type="predicted"/>
<feature type="compositionally biased region" description="Basic and acidic residues" evidence="1">
    <location>
        <begin position="66"/>
        <end position="84"/>
    </location>
</feature>
<organism evidence="3">
    <name type="scientific">[Clostridium] nexile</name>
    <dbReference type="NCBI Taxonomy" id="29361"/>
    <lineage>
        <taxon>Bacteria</taxon>
        <taxon>Bacillati</taxon>
        <taxon>Bacillota</taxon>
        <taxon>Clostridia</taxon>
        <taxon>Lachnospirales</taxon>
        <taxon>Lachnospiraceae</taxon>
        <taxon>Tyzzerella</taxon>
    </lineage>
</organism>
<evidence type="ECO:0000256" key="2">
    <source>
        <dbReference type="SAM" id="Phobius"/>
    </source>
</evidence>
<gene>
    <name evidence="3" type="ORF">CNLFYP112_00185</name>
</gene>
<dbReference type="EMBL" id="CACRTG010000001">
    <property type="protein sequence ID" value="VYS80767.1"/>
    <property type="molecule type" value="Genomic_DNA"/>
</dbReference>
<accession>A0A6N2RIF9</accession>
<sequence length="109" mass="12290">MDRKRFSKKVLWIAGSIAVCIFCISAGIFLWNRQSKSQSTVKEKPDEVQEIQNINARDNVAEPDAFEGKELTKKEQKKLEEKLAEAVASTGQDEQNKQDTASKETNTQS</sequence>
<evidence type="ECO:0000313" key="3">
    <source>
        <dbReference type="EMBL" id="VYS80767.1"/>
    </source>
</evidence>
<dbReference type="AlphaFoldDB" id="A0A6N2RIF9"/>
<reference evidence="3" key="1">
    <citation type="submission" date="2019-11" db="EMBL/GenBank/DDBJ databases">
        <authorList>
            <person name="Feng L."/>
        </authorList>
    </citation>
    <scope>NUCLEOTIDE SEQUENCE</scope>
    <source>
        <strain evidence="3">CnexileLFYP112</strain>
    </source>
</reference>
<feature type="transmembrane region" description="Helical" evidence="2">
    <location>
        <begin position="12"/>
        <end position="31"/>
    </location>
</feature>
<keyword evidence="2" id="KW-1133">Transmembrane helix</keyword>
<feature type="region of interest" description="Disordered" evidence="1">
    <location>
        <begin position="36"/>
        <end position="109"/>
    </location>
</feature>
<protein>
    <submittedName>
        <fullName evidence="3">Uncharacterized protein</fullName>
    </submittedName>
</protein>
<evidence type="ECO:0000256" key="1">
    <source>
        <dbReference type="SAM" id="MobiDB-lite"/>
    </source>
</evidence>
<keyword evidence="2" id="KW-0812">Transmembrane</keyword>